<evidence type="ECO:0000313" key="1">
    <source>
        <dbReference type="EMBL" id="KAJ1098166.1"/>
    </source>
</evidence>
<comment type="caution">
    <text evidence="1">The sequence shown here is derived from an EMBL/GenBank/DDBJ whole genome shotgun (WGS) entry which is preliminary data.</text>
</comment>
<evidence type="ECO:0000313" key="2">
    <source>
        <dbReference type="Proteomes" id="UP001066276"/>
    </source>
</evidence>
<organism evidence="1 2">
    <name type="scientific">Pleurodeles waltl</name>
    <name type="common">Iberian ribbed newt</name>
    <dbReference type="NCBI Taxonomy" id="8319"/>
    <lineage>
        <taxon>Eukaryota</taxon>
        <taxon>Metazoa</taxon>
        <taxon>Chordata</taxon>
        <taxon>Craniata</taxon>
        <taxon>Vertebrata</taxon>
        <taxon>Euteleostomi</taxon>
        <taxon>Amphibia</taxon>
        <taxon>Batrachia</taxon>
        <taxon>Caudata</taxon>
        <taxon>Salamandroidea</taxon>
        <taxon>Salamandridae</taxon>
        <taxon>Pleurodelinae</taxon>
        <taxon>Pleurodeles</taxon>
    </lineage>
</organism>
<sequence>MPGTSHGSVLPQIKRLPCVDLTLHQFVMDVVLQEWKDPDWITLPQFTAKLYPLEDMGEKLPDLVQVDSVVASLLGRSSMVEENILKDGTDKEVDSSLKKACAGANLALRACVSYVSQFLLSDFKTLFVTIQDEGSYMGS</sequence>
<proteinExistence type="predicted"/>
<name>A0AAV7M2Y4_PLEWA</name>
<dbReference type="Proteomes" id="UP001066276">
    <property type="component" value="Chromosome 10"/>
</dbReference>
<keyword evidence="2" id="KW-1185">Reference proteome</keyword>
<dbReference type="EMBL" id="JANPWB010000014">
    <property type="protein sequence ID" value="KAJ1098166.1"/>
    <property type="molecule type" value="Genomic_DNA"/>
</dbReference>
<dbReference type="Gene3D" id="1.10.287.3160">
    <property type="match status" value="1"/>
</dbReference>
<protein>
    <submittedName>
        <fullName evidence="1">Uncharacterized protein</fullName>
    </submittedName>
</protein>
<accession>A0AAV7M2Y4</accession>
<gene>
    <name evidence="1" type="ORF">NDU88_003282</name>
</gene>
<reference evidence="1" key="1">
    <citation type="journal article" date="2022" name="bioRxiv">
        <title>Sequencing and chromosome-scale assembly of the giantPleurodeles waltlgenome.</title>
        <authorList>
            <person name="Brown T."/>
            <person name="Elewa A."/>
            <person name="Iarovenko S."/>
            <person name="Subramanian E."/>
            <person name="Araus A.J."/>
            <person name="Petzold A."/>
            <person name="Susuki M."/>
            <person name="Suzuki K.-i.T."/>
            <person name="Hayashi T."/>
            <person name="Toyoda A."/>
            <person name="Oliveira C."/>
            <person name="Osipova E."/>
            <person name="Leigh N.D."/>
            <person name="Simon A."/>
            <person name="Yun M.H."/>
        </authorList>
    </citation>
    <scope>NUCLEOTIDE SEQUENCE</scope>
    <source>
        <strain evidence="1">20211129_DDA</strain>
        <tissue evidence="1">Liver</tissue>
    </source>
</reference>
<dbReference type="AlphaFoldDB" id="A0AAV7M2Y4"/>